<feature type="transmembrane region" description="Helical" evidence="1">
    <location>
        <begin position="186"/>
        <end position="207"/>
    </location>
</feature>
<feature type="transmembrane region" description="Helical" evidence="1">
    <location>
        <begin position="70"/>
        <end position="88"/>
    </location>
</feature>
<name>A0A7D5LDK8_9EURY</name>
<feature type="domain" description="EamA" evidence="2">
    <location>
        <begin position="160"/>
        <end position="299"/>
    </location>
</feature>
<dbReference type="PANTHER" id="PTHR22911">
    <property type="entry name" value="ACYL-MALONYL CONDENSING ENZYME-RELATED"/>
    <property type="match status" value="1"/>
</dbReference>
<dbReference type="InterPro" id="IPR000620">
    <property type="entry name" value="EamA_dom"/>
</dbReference>
<keyword evidence="1" id="KW-0472">Membrane</keyword>
<geneLocation type="plasmid" evidence="3 4">
    <name>unnamed1</name>
</geneLocation>
<dbReference type="GeneID" id="56040002"/>
<sequence length="302" mass="31545">MVDSTTILAVFLTLGAALAVAAQNLFVRKGTDGGAALDAVVVVIGVNVLVLLPSVAVLYYPDYGLTRTSWLSFAVAGLVGTLLGRVLSYTSIERIGASRTAPIVAGWALVSTVFGVVLLDETLTPVHAVGIVLVVAGILVIAWETNQENPEGLSRRELSIGLLIPVAAAFAYGLEPIFAKFGFAEGTPAAVGLVVKTAAAILGFTLYLRWRGRLPGRTVLRTRNARWFVLAGLANTAFLVGYYAALEIAPVSVVTPIVITNTLFVVALSALFMPKRLERVTPTLAVAATGVVLGVGLITAFG</sequence>
<keyword evidence="1" id="KW-1133">Transmembrane helix</keyword>
<protein>
    <submittedName>
        <fullName evidence="3">DMT family transporter</fullName>
    </submittedName>
</protein>
<feature type="transmembrane region" description="Helical" evidence="1">
    <location>
        <begin position="284"/>
        <end position="301"/>
    </location>
</feature>
<feature type="transmembrane region" description="Helical" evidence="1">
    <location>
        <begin position="227"/>
        <end position="245"/>
    </location>
</feature>
<dbReference type="AlphaFoldDB" id="A0A7D5LDK8"/>
<feature type="transmembrane region" description="Helical" evidence="1">
    <location>
        <begin position="251"/>
        <end position="272"/>
    </location>
</feature>
<dbReference type="KEGG" id="halu:HUG12_21045"/>
<dbReference type="Gene3D" id="1.10.3730.20">
    <property type="match status" value="1"/>
</dbReference>
<organism evidence="3 4">
    <name type="scientific">Halorarum salinum</name>
    <dbReference type="NCBI Taxonomy" id="2743089"/>
    <lineage>
        <taxon>Archaea</taxon>
        <taxon>Methanobacteriati</taxon>
        <taxon>Methanobacteriota</taxon>
        <taxon>Stenosarchaea group</taxon>
        <taxon>Halobacteria</taxon>
        <taxon>Halobacteriales</taxon>
        <taxon>Haloferacaceae</taxon>
        <taxon>Halorarum</taxon>
    </lineage>
</organism>
<keyword evidence="3" id="KW-0614">Plasmid</keyword>
<feature type="transmembrane region" description="Helical" evidence="1">
    <location>
        <begin position="100"/>
        <end position="119"/>
    </location>
</feature>
<dbReference type="Pfam" id="PF00892">
    <property type="entry name" value="EamA"/>
    <property type="match status" value="2"/>
</dbReference>
<accession>A0A7D5LDK8</accession>
<feature type="transmembrane region" description="Helical" evidence="1">
    <location>
        <begin position="125"/>
        <end position="145"/>
    </location>
</feature>
<keyword evidence="4" id="KW-1185">Reference proteome</keyword>
<dbReference type="InterPro" id="IPR037185">
    <property type="entry name" value="EmrE-like"/>
</dbReference>
<dbReference type="OrthoDB" id="330924at2157"/>
<evidence type="ECO:0000256" key="1">
    <source>
        <dbReference type="SAM" id="Phobius"/>
    </source>
</evidence>
<dbReference type="GO" id="GO:0016020">
    <property type="term" value="C:membrane"/>
    <property type="evidence" value="ECO:0007669"/>
    <property type="project" value="InterPro"/>
</dbReference>
<keyword evidence="1" id="KW-0812">Transmembrane</keyword>
<dbReference type="RefSeq" id="WP_179270854.1">
    <property type="nucleotide sequence ID" value="NZ_CP058580.1"/>
</dbReference>
<dbReference type="PANTHER" id="PTHR22911:SF137">
    <property type="entry name" value="SOLUTE CARRIER FAMILY 35 MEMBER G2-RELATED"/>
    <property type="match status" value="1"/>
</dbReference>
<feature type="transmembrane region" description="Helical" evidence="1">
    <location>
        <begin position="6"/>
        <end position="27"/>
    </location>
</feature>
<dbReference type="SUPFAM" id="SSF103481">
    <property type="entry name" value="Multidrug resistance efflux transporter EmrE"/>
    <property type="match status" value="2"/>
</dbReference>
<evidence type="ECO:0000313" key="3">
    <source>
        <dbReference type="EMBL" id="QLG64272.1"/>
    </source>
</evidence>
<gene>
    <name evidence="3" type="ORF">HUG12_21045</name>
</gene>
<evidence type="ECO:0000259" key="2">
    <source>
        <dbReference type="Pfam" id="PF00892"/>
    </source>
</evidence>
<proteinExistence type="predicted"/>
<feature type="transmembrane region" description="Helical" evidence="1">
    <location>
        <begin position="39"/>
        <end position="58"/>
    </location>
</feature>
<dbReference type="EMBL" id="CP058580">
    <property type="protein sequence ID" value="QLG64272.1"/>
    <property type="molecule type" value="Genomic_DNA"/>
</dbReference>
<dbReference type="Proteomes" id="UP000509626">
    <property type="component" value="Plasmid unnamed1"/>
</dbReference>
<evidence type="ECO:0000313" key="4">
    <source>
        <dbReference type="Proteomes" id="UP000509626"/>
    </source>
</evidence>
<feature type="domain" description="EamA" evidence="2">
    <location>
        <begin position="8"/>
        <end position="142"/>
    </location>
</feature>
<feature type="transmembrane region" description="Helical" evidence="1">
    <location>
        <begin position="157"/>
        <end position="174"/>
    </location>
</feature>
<reference evidence="3 4" key="1">
    <citation type="submission" date="2020-06" db="EMBL/GenBank/DDBJ databases">
        <title>NJ-3-1, isolated from saline soil.</title>
        <authorList>
            <person name="Cui H.L."/>
            <person name="Shi X."/>
        </authorList>
    </citation>
    <scope>NUCLEOTIDE SEQUENCE [LARGE SCALE GENOMIC DNA]</scope>
    <source>
        <strain evidence="3 4">NJ-3-1</strain>
        <plasmid evidence="3 4">unnamed1</plasmid>
    </source>
</reference>